<proteinExistence type="predicted"/>
<name>A0ABN7VCD3_GIGMA</name>
<dbReference type="Proteomes" id="UP000789901">
    <property type="component" value="Unassembled WGS sequence"/>
</dbReference>
<accession>A0ABN7VCD3</accession>
<dbReference type="EMBL" id="CAJVQB010012599">
    <property type="protein sequence ID" value="CAG8756712.1"/>
    <property type="molecule type" value="Genomic_DNA"/>
</dbReference>
<comment type="caution">
    <text evidence="1">The sequence shown here is derived from an EMBL/GenBank/DDBJ whole genome shotgun (WGS) entry which is preliminary data.</text>
</comment>
<evidence type="ECO:0000313" key="1">
    <source>
        <dbReference type="EMBL" id="CAG8756712.1"/>
    </source>
</evidence>
<keyword evidence="2" id="KW-1185">Reference proteome</keyword>
<sequence length="118" mass="13333">MDLIKCQFVILVSVGEHTHPLPPPSHTPEAIKDSINLMINNASEHLDYITPWKIISKSSEEVQLILNEISLIDEAGIEAQVDINREGKELSLMNAIDKARKHDTRKYKTCEIQDNMGL</sequence>
<reference evidence="1 2" key="1">
    <citation type="submission" date="2021-06" db="EMBL/GenBank/DDBJ databases">
        <authorList>
            <person name="Kallberg Y."/>
            <person name="Tangrot J."/>
            <person name="Rosling A."/>
        </authorList>
    </citation>
    <scope>NUCLEOTIDE SEQUENCE [LARGE SCALE GENOMIC DNA]</scope>
    <source>
        <strain evidence="1 2">120-4 pot B 10/14</strain>
    </source>
</reference>
<protein>
    <submittedName>
        <fullName evidence="1">44107_t:CDS:1</fullName>
    </submittedName>
</protein>
<gene>
    <name evidence="1" type="ORF">GMARGA_LOCUS16998</name>
</gene>
<evidence type="ECO:0000313" key="2">
    <source>
        <dbReference type="Proteomes" id="UP000789901"/>
    </source>
</evidence>
<organism evidence="1 2">
    <name type="scientific">Gigaspora margarita</name>
    <dbReference type="NCBI Taxonomy" id="4874"/>
    <lineage>
        <taxon>Eukaryota</taxon>
        <taxon>Fungi</taxon>
        <taxon>Fungi incertae sedis</taxon>
        <taxon>Mucoromycota</taxon>
        <taxon>Glomeromycotina</taxon>
        <taxon>Glomeromycetes</taxon>
        <taxon>Diversisporales</taxon>
        <taxon>Gigasporaceae</taxon>
        <taxon>Gigaspora</taxon>
    </lineage>
</organism>